<dbReference type="Pfam" id="PF00352">
    <property type="entry name" value="TBP"/>
    <property type="match status" value="2"/>
</dbReference>
<dbReference type="EMBL" id="JBHMAJ010000004">
    <property type="protein sequence ID" value="MFB9823644.1"/>
    <property type="molecule type" value="Genomic_DNA"/>
</dbReference>
<keyword evidence="6" id="KW-1185">Reference proteome</keyword>
<evidence type="ECO:0000313" key="5">
    <source>
        <dbReference type="EMBL" id="MFB9823644.1"/>
    </source>
</evidence>
<dbReference type="GeneID" id="67212993"/>
<dbReference type="AlphaFoldDB" id="A0ABD5MLB9"/>
<evidence type="ECO:0000256" key="4">
    <source>
        <dbReference type="ARBA" id="ARBA00023163"/>
    </source>
</evidence>
<dbReference type="SUPFAM" id="SSF55945">
    <property type="entry name" value="TATA-box binding protein-like"/>
    <property type="match status" value="2"/>
</dbReference>
<evidence type="ECO:0000313" key="6">
    <source>
        <dbReference type="Proteomes" id="UP001589595"/>
    </source>
</evidence>
<protein>
    <submittedName>
        <fullName evidence="5">TATA-box-binding protein</fullName>
    </submittedName>
</protein>
<dbReference type="GO" id="GO:0003677">
    <property type="term" value="F:DNA binding"/>
    <property type="evidence" value="ECO:0007669"/>
    <property type="project" value="UniProtKB-KW"/>
</dbReference>
<keyword evidence="4" id="KW-0804">Transcription</keyword>
<comment type="similarity">
    <text evidence="1">Belongs to the TBP family.</text>
</comment>
<dbReference type="InterPro" id="IPR000814">
    <property type="entry name" value="TBP"/>
</dbReference>
<proteinExistence type="inferred from homology"/>
<name>A0ABD5MLB9_9EURY</name>
<reference evidence="5" key="1">
    <citation type="submission" date="2024-09" db="EMBL/GenBank/DDBJ databases">
        <authorList>
            <person name="Sun Q."/>
        </authorList>
    </citation>
    <scope>NUCLEOTIDE SEQUENCE [LARGE SCALE GENOMIC DNA]</scope>
    <source>
        <strain evidence="5">JCM 31273</strain>
    </source>
</reference>
<sequence length="182" mass="19869">METVSTMGSGSLGREVDLETLVAEIENALGQSVEANFTSDSIVTLRLDEDGPAYTVYRTGTFQVRGAASEDELAAAEDTFLDVLDEIGVDVPEYEFEHVTSVLMTDLERDVNLSALAVSLGLESTEYEPEQFPGVVYRPERFDCVLLVFGSGKVIVTGGWSREEAEYALDTLKEHVDEIAST</sequence>
<accession>A0ABD5MLB9</accession>
<dbReference type="Proteomes" id="UP001589595">
    <property type="component" value="Unassembled WGS sequence"/>
</dbReference>
<organism evidence="5 6">
    <name type="scientific">Halobaculum roseum</name>
    <dbReference type="NCBI Taxonomy" id="2175149"/>
    <lineage>
        <taxon>Archaea</taxon>
        <taxon>Methanobacteriati</taxon>
        <taxon>Methanobacteriota</taxon>
        <taxon>Stenosarchaea group</taxon>
        <taxon>Halobacteria</taxon>
        <taxon>Halobacteriales</taxon>
        <taxon>Haloferacaceae</taxon>
        <taxon>Halobaculum</taxon>
    </lineage>
</organism>
<evidence type="ECO:0000256" key="3">
    <source>
        <dbReference type="ARBA" id="ARBA00023125"/>
    </source>
</evidence>
<gene>
    <name evidence="5" type="ORF">ACFFOL_05520</name>
</gene>
<keyword evidence="2" id="KW-0677">Repeat</keyword>
<evidence type="ECO:0000256" key="1">
    <source>
        <dbReference type="ARBA" id="ARBA00005560"/>
    </source>
</evidence>
<keyword evidence="3" id="KW-0238">DNA-binding</keyword>
<dbReference type="PANTHER" id="PTHR10126">
    <property type="entry name" value="TATA-BOX BINDING PROTEIN"/>
    <property type="match status" value="1"/>
</dbReference>
<dbReference type="Gene3D" id="3.30.310.10">
    <property type="entry name" value="TATA-Binding Protein"/>
    <property type="match status" value="2"/>
</dbReference>
<comment type="caution">
    <text evidence="5">The sequence shown here is derived from an EMBL/GenBank/DDBJ whole genome shotgun (WGS) entry which is preliminary data.</text>
</comment>
<evidence type="ECO:0000256" key="2">
    <source>
        <dbReference type="ARBA" id="ARBA00022737"/>
    </source>
</evidence>
<dbReference type="PRINTS" id="PR00686">
    <property type="entry name" value="TIFACTORIID"/>
</dbReference>
<dbReference type="RefSeq" id="WP_222923982.1">
    <property type="nucleotide sequence ID" value="NZ_CP082289.1"/>
</dbReference>
<dbReference type="InterPro" id="IPR012295">
    <property type="entry name" value="TBP_dom_sf"/>
</dbReference>